<dbReference type="RefSeq" id="WP_024732738.1">
    <property type="nucleotide sequence ID" value="NZ_JBKXQI010000003.1"/>
</dbReference>
<evidence type="ECO:0000313" key="1">
    <source>
        <dbReference type="EMBL" id="RGE89838.1"/>
    </source>
</evidence>
<dbReference type="InterPro" id="IPR017587">
    <property type="entry name" value="YqeC"/>
</dbReference>
<sequence>MGEKMLGELGLEENCCTAFVGAGGKTTAVYTCVGESLQKGLLAAAVTTTKMWKPKKGFVEWKAGDSVDEIRKKIRGCGTLPLTIGTDFGNGKIGPVPEQILARLAEAGIRLFVEADGAKGKWIKRPGANEPVVPDFAETVVGILNQKAVGHPFSEVAHRPQICAGSLGKNQEDLVDMFDLVVLFCKRDGIFQNCQAKKVALVSGFAMGEGRCFFARYRKEFLLIGQQGVPAFVWERSDDRQSVFMPDEGII</sequence>
<reference evidence="1 2" key="1">
    <citation type="submission" date="2018-08" db="EMBL/GenBank/DDBJ databases">
        <title>A genome reference for cultivated species of the human gut microbiota.</title>
        <authorList>
            <person name="Zou Y."/>
            <person name="Xue W."/>
            <person name="Luo G."/>
        </authorList>
    </citation>
    <scope>NUCLEOTIDE SEQUENCE [LARGE SCALE GENOMIC DNA]</scope>
    <source>
        <strain evidence="1 2">AF37-2AT</strain>
    </source>
</reference>
<comment type="caution">
    <text evidence="1">The sequence shown here is derived from an EMBL/GenBank/DDBJ whole genome shotgun (WGS) entry which is preliminary data.</text>
</comment>
<dbReference type="EMBL" id="QVLX01000001">
    <property type="protein sequence ID" value="RGE89838.1"/>
    <property type="molecule type" value="Genomic_DNA"/>
</dbReference>
<dbReference type="NCBIfam" id="TIGR03172">
    <property type="entry name" value="selenium cofactor biosynthesis protein YqeC"/>
    <property type="match status" value="1"/>
</dbReference>
<accession>A0A3E3K5V3</accession>
<keyword evidence="2" id="KW-1185">Reference proteome</keyword>
<proteinExistence type="predicted"/>
<evidence type="ECO:0000313" key="2">
    <source>
        <dbReference type="Proteomes" id="UP000261080"/>
    </source>
</evidence>
<name>A0A3E3K5V3_9FIRM</name>
<dbReference type="Proteomes" id="UP000261080">
    <property type="component" value="Unassembled WGS sequence"/>
</dbReference>
<protein>
    <submittedName>
        <fullName evidence="1">Putative selenium-dependent hydroxylase accessory protein YqeC</fullName>
    </submittedName>
</protein>
<organism evidence="1 2">
    <name type="scientific">Sellimonas intestinalis</name>
    <dbReference type="NCBI Taxonomy" id="1653434"/>
    <lineage>
        <taxon>Bacteria</taxon>
        <taxon>Bacillati</taxon>
        <taxon>Bacillota</taxon>
        <taxon>Clostridia</taxon>
        <taxon>Lachnospirales</taxon>
        <taxon>Lachnospiraceae</taxon>
        <taxon>Sellimonas</taxon>
    </lineage>
</organism>
<dbReference type="OrthoDB" id="9797742at2"/>
<dbReference type="AlphaFoldDB" id="A0A3E3K5V3"/>
<gene>
    <name evidence="1" type="primary">yqeC</name>
    <name evidence="1" type="ORF">DW016_00750</name>
</gene>
<dbReference type="Pfam" id="PF19842">
    <property type="entry name" value="YqeC"/>
    <property type="match status" value="1"/>
</dbReference>